<reference evidence="1" key="1">
    <citation type="journal article" date="2019" name="MBio">
        <title>Virus Genomes from Deep Sea Sediments Expand the Ocean Megavirome and Support Independent Origins of Viral Gigantism.</title>
        <authorList>
            <person name="Backstrom D."/>
            <person name="Yutin N."/>
            <person name="Jorgensen S.L."/>
            <person name="Dharamshi J."/>
            <person name="Homa F."/>
            <person name="Zaremba-Niedwiedzka K."/>
            <person name="Spang A."/>
            <person name="Wolf Y.I."/>
            <person name="Koonin E.V."/>
            <person name="Ettema T.J."/>
        </authorList>
    </citation>
    <scope>NUCLEOTIDE SEQUENCE</scope>
</reference>
<gene>
    <name evidence="1" type="ORF">LCMAC101_06660</name>
</gene>
<dbReference type="InterPro" id="IPR052801">
    <property type="entry name" value="Ankyrin-EF-hand"/>
</dbReference>
<dbReference type="Pfam" id="PF12796">
    <property type="entry name" value="Ank_2"/>
    <property type="match status" value="1"/>
</dbReference>
<dbReference type="SUPFAM" id="SSF48403">
    <property type="entry name" value="Ankyrin repeat"/>
    <property type="match status" value="1"/>
</dbReference>
<name>A0A481YT42_9VIRU</name>
<dbReference type="Gene3D" id="1.25.40.20">
    <property type="entry name" value="Ankyrin repeat-containing domain"/>
    <property type="match status" value="1"/>
</dbReference>
<sequence length="161" mass="18545">MWDPESISAVCAWTIQELDYIKEYSNATIPKHLLDDHGLHMACFLGDLELVKIFVEQGADVNLMHGMYLTPLHQAAMTGHHKIIQYLLENGANINLMKGDISPIVLAWQKNQIETIKFLIRNRADITSKTSWLEEAKEKGHDFEDYRDIFLMKSSYIKPAR</sequence>
<dbReference type="PANTHER" id="PTHR24127:SF1">
    <property type="entry name" value="ANKYRIN REPEAT AND EF-HAND DOMAIN-CONTAINING PROTEIN 1"/>
    <property type="match status" value="1"/>
</dbReference>
<dbReference type="EMBL" id="MK500329">
    <property type="protein sequence ID" value="QBK86071.1"/>
    <property type="molecule type" value="Genomic_DNA"/>
</dbReference>
<proteinExistence type="predicted"/>
<dbReference type="PROSITE" id="PS50088">
    <property type="entry name" value="ANK_REPEAT"/>
    <property type="match status" value="2"/>
</dbReference>
<dbReference type="InterPro" id="IPR002110">
    <property type="entry name" value="Ankyrin_rpt"/>
</dbReference>
<dbReference type="PROSITE" id="PS50297">
    <property type="entry name" value="ANK_REP_REGION"/>
    <property type="match status" value="2"/>
</dbReference>
<dbReference type="InterPro" id="IPR036770">
    <property type="entry name" value="Ankyrin_rpt-contain_sf"/>
</dbReference>
<evidence type="ECO:0000313" key="1">
    <source>
        <dbReference type="EMBL" id="QBK86071.1"/>
    </source>
</evidence>
<accession>A0A481YT42</accession>
<dbReference type="PANTHER" id="PTHR24127">
    <property type="entry name" value="ANKYRIN REPEAT AND EF-HAND DOMAIN-CONTAINING PROTEIN 1"/>
    <property type="match status" value="1"/>
</dbReference>
<protein>
    <submittedName>
        <fullName evidence="1">Ankyrin repeat protein</fullName>
    </submittedName>
</protein>
<dbReference type="SMART" id="SM00248">
    <property type="entry name" value="ANK"/>
    <property type="match status" value="3"/>
</dbReference>
<organism evidence="1">
    <name type="scientific">Marseillevirus LCMAC101</name>
    <dbReference type="NCBI Taxonomy" id="2506602"/>
    <lineage>
        <taxon>Viruses</taxon>
        <taxon>Varidnaviria</taxon>
        <taxon>Bamfordvirae</taxon>
        <taxon>Nucleocytoviricota</taxon>
        <taxon>Megaviricetes</taxon>
        <taxon>Pimascovirales</taxon>
        <taxon>Pimascovirales incertae sedis</taxon>
        <taxon>Marseilleviridae</taxon>
    </lineage>
</organism>